<keyword evidence="7" id="KW-0406">Ion transport</keyword>
<protein>
    <recommendedName>
        <fullName evidence="7">Small-conductance mechanosensitive channel</fullName>
    </recommendedName>
</protein>
<evidence type="ECO:0000313" key="13">
    <source>
        <dbReference type="Proteomes" id="UP000193862"/>
    </source>
</evidence>
<dbReference type="AlphaFoldDB" id="A0A1Y5RFP4"/>
<evidence type="ECO:0000256" key="5">
    <source>
        <dbReference type="ARBA" id="ARBA00022989"/>
    </source>
</evidence>
<keyword evidence="6 7" id="KW-0472">Membrane</keyword>
<sequence length="313" mass="33888">MEELNNLISTPIWNGNSLGDYLTIDFLAGVLGSFLGAVFILVVGFTLAGWANRRLSTLPQKNERFDPTLFDFLGNILRYAIIAFTLLFVLNTFGVQTTSVVAVIGAAGLAIGLALQGTLSNVAAGVMIVFFRPIKQGDFVVIGGQMGTVKHISLNFTELANLANVQIIIPNSEVWGNTITNYSVNNTRRVEWTFGVGYGTNLKKAEDIIRATIMGDPRAHTDPEPFIQVNNLGDSSVDFLVRVWCANSDAFAFQCDMTRAVKEAFDAGDIDIPFPNVTVSYLDEGEAPTDTKPANTNVKGLDGDDDNDEAHVG</sequence>
<comment type="function">
    <text evidence="7">Mechanosensitive channel that participates in the regulation of osmotic pressure changes within the cell, opening in response to stretch forces in the membrane lipid bilayer, without the need for other proteins. Contributes to normal resistance to hypoosmotic shock. Forms an ion channel of 1.0 nanosiemens conductance with a slight preference for anions.</text>
</comment>
<dbReference type="SUPFAM" id="SSF82689">
    <property type="entry name" value="Mechanosensitive channel protein MscS (YggB), C-terminal domain"/>
    <property type="match status" value="1"/>
</dbReference>
<evidence type="ECO:0000313" key="12">
    <source>
        <dbReference type="EMBL" id="SLN16465.1"/>
    </source>
</evidence>
<evidence type="ECO:0000256" key="3">
    <source>
        <dbReference type="ARBA" id="ARBA00022475"/>
    </source>
</evidence>
<evidence type="ECO:0000259" key="11">
    <source>
        <dbReference type="Pfam" id="PF21088"/>
    </source>
</evidence>
<feature type="compositionally biased region" description="Acidic residues" evidence="8">
    <location>
        <begin position="303"/>
        <end position="313"/>
    </location>
</feature>
<keyword evidence="3" id="KW-1003">Cell membrane</keyword>
<evidence type="ECO:0000259" key="9">
    <source>
        <dbReference type="Pfam" id="PF00924"/>
    </source>
</evidence>
<dbReference type="Gene3D" id="1.10.287.1260">
    <property type="match status" value="1"/>
</dbReference>
<dbReference type="OrthoDB" id="9814206at2"/>
<reference evidence="12 13" key="1">
    <citation type="submission" date="2017-03" db="EMBL/GenBank/DDBJ databases">
        <authorList>
            <person name="Afonso C.L."/>
            <person name="Miller P.J."/>
            <person name="Scott M.A."/>
            <person name="Spackman E."/>
            <person name="Goraichik I."/>
            <person name="Dimitrov K.M."/>
            <person name="Suarez D.L."/>
            <person name="Swayne D.E."/>
        </authorList>
    </citation>
    <scope>NUCLEOTIDE SEQUENCE [LARGE SCALE GENOMIC DNA]</scope>
    <source>
        <strain evidence="12 13">CECT 8620</strain>
    </source>
</reference>
<dbReference type="InterPro" id="IPR011066">
    <property type="entry name" value="MscS_channel_C_sf"/>
</dbReference>
<feature type="transmembrane region" description="Helical" evidence="7">
    <location>
        <begin position="100"/>
        <end position="131"/>
    </location>
</feature>
<dbReference type="InterPro" id="IPR045275">
    <property type="entry name" value="MscS_archaea/bacteria_type"/>
</dbReference>
<dbReference type="InterPro" id="IPR011014">
    <property type="entry name" value="MscS_channel_TM-2"/>
</dbReference>
<feature type="region of interest" description="Disordered" evidence="8">
    <location>
        <begin position="283"/>
        <end position="313"/>
    </location>
</feature>
<evidence type="ECO:0000256" key="4">
    <source>
        <dbReference type="ARBA" id="ARBA00022692"/>
    </source>
</evidence>
<evidence type="ECO:0000256" key="1">
    <source>
        <dbReference type="ARBA" id="ARBA00004651"/>
    </source>
</evidence>
<dbReference type="GO" id="GO:0008381">
    <property type="term" value="F:mechanosensitive monoatomic ion channel activity"/>
    <property type="evidence" value="ECO:0007669"/>
    <property type="project" value="InterPro"/>
</dbReference>
<dbReference type="Pfam" id="PF21088">
    <property type="entry name" value="MS_channel_1st"/>
    <property type="match status" value="1"/>
</dbReference>
<dbReference type="PANTHER" id="PTHR30221">
    <property type="entry name" value="SMALL-CONDUCTANCE MECHANOSENSITIVE CHANNEL"/>
    <property type="match status" value="1"/>
</dbReference>
<dbReference type="Pfam" id="PF00924">
    <property type="entry name" value="MS_channel_2nd"/>
    <property type="match status" value="1"/>
</dbReference>
<feature type="transmembrane region" description="Helical" evidence="7">
    <location>
        <begin position="26"/>
        <end position="51"/>
    </location>
</feature>
<dbReference type="InterPro" id="IPR023408">
    <property type="entry name" value="MscS_beta-dom_sf"/>
</dbReference>
<evidence type="ECO:0000256" key="8">
    <source>
        <dbReference type="SAM" id="MobiDB-lite"/>
    </source>
</evidence>
<dbReference type="RefSeq" id="WP_085835061.1">
    <property type="nucleotide sequence ID" value="NZ_FWFS01000001.1"/>
</dbReference>
<dbReference type="PANTHER" id="PTHR30221:SF8">
    <property type="entry name" value="SMALL-CONDUCTANCE MECHANOSENSITIVE CHANNEL"/>
    <property type="match status" value="1"/>
</dbReference>
<keyword evidence="7" id="KW-0407">Ion channel</keyword>
<evidence type="ECO:0000256" key="7">
    <source>
        <dbReference type="RuleBase" id="RU369025"/>
    </source>
</evidence>
<evidence type="ECO:0000256" key="2">
    <source>
        <dbReference type="ARBA" id="ARBA00008017"/>
    </source>
</evidence>
<dbReference type="GO" id="GO:0005886">
    <property type="term" value="C:plasma membrane"/>
    <property type="evidence" value="ECO:0007669"/>
    <property type="project" value="UniProtKB-SubCell"/>
</dbReference>
<dbReference type="Gene3D" id="3.30.70.100">
    <property type="match status" value="1"/>
</dbReference>
<organism evidence="12 13">
    <name type="scientific">Aquimixticola soesokkakensis</name>
    <dbReference type="NCBI Taxonomy" id="1519096"/>
    <lineage>
        <taxon>Bacteria</taxon>
        <taxon>Pseudomonadati</taxon>
        <taxon>Pseudomonadota</taxon>
        <taxon>Alphaproteobacteria</taxon>
        <taxon>Rhodobacterales</taxon>
        <taxon>Paracoccaceae</taxon>
        <taxon>Aquimixticola</taxon>
    </lineage>
</organism>
<keyword evidence="7" id="KW-0813">Transport</keyword>
<keyword evidence="5 7" id="KW-1133">Transmembrane helix</keyword>
<dbReference type="Pfam" id="PF21082">
    <property type="entry name" value="MS_channel_3rd"/>
    <property type="match status" value="1"/>
</dbReference>
<feature type="domain" description="Mechanosensitive ion channel MscS" evidence="9">
    <location>
        <begin position="118"/>
        <end position="183"/>
    </location>
</feature>
<accession>A0A1Y5RFP4</accession>
<comment type="similarity">
    <text evidence="2 7">Belongs to the MscS (TC 1.A.23) family.</text>
</comment>
<comment type="subunit">
    <text evidence="7">Homoheptamer.</text>
</comment>
<keyword evidence="4 7" id="KW-0812">Transmembrane</keyword>
<dbReference type="SUPFAM" id="SSF50182">
    <property type="entry name" value="Sm-like ribonucleoproteins"/>
    <property type="match status" value="1"/>
</dbReference>
<keyword evidence="7" id="KW-0997">Cell inner membrane</keyword>
<proteinExistence type="inferred from homology"/>
<comment type="subcellular location">
    <subcellularLocation>
        <location evidence="7">Cell inner membrane</location>
        <topology evidence="7">Multi-pass membrane protein</topology>
    </subcellularLocation>
    <subcellularLocation>
        <location evidence="1">Cell membrane</location>
        <topology evidence="1">Multi-pass membrane protein</topology>
    </subcellularLocation>
</comment>
<dbReference type="InterPro" id="IPR049142">
    <property type="entry name" value="MS_channel_1st"/>
</dbReference>
<gene>
    <name evidence="12" type="primary">mscS_1</name>
    <name evidence="12" type="ORF">AQS8620_00321</name>
</gene>
<dbReference type="EMBL" id="FWFS01000001">
    <property type="protein sequence ID" value="SLN16465.1"/>
    <property type="molecule type" value="Genomic_DNA"/>
</dbReference>
<feature type="transmembrane region" description="Helical" evidence="7">
    <location>
        <begin position="72"/>
        <end position="94"/>
    </location>
</feature>
<dbReference type="InterPro" id="IPR049278">
    <property type="entry name" value="MS_channel_C"/>
</dbReference>
<dbReference type="Gene3D" id="2.30.30.60">
    <property type="match status" value="1"/>
</dbReference>
<evidence type="ECO:0000259" key="10">
    <source>
        <dbReference type="Pfam" id="PF21082"/>
    </source>
</evidence>
<dbReference type="Proteomes" id="UP000193862">
    <property type="component" value="Unassembled WGS sequence"/>
</dbReference>
<feature type="domain" description="Mechanosensitive ion channel transmembrane helices 2/3" evidence="11">
    <location>
        <begin position="75"/>
        <end position="116"/>
    </location>
</feature>
<comment type="caution">
    <text evidence="7">Lacks conserved residue(s) required for the propagation of feature annotation.</text>
</comment>
<dbReference type="InterPro" id="IPR006685">
    <property type="entry name" value="MscS_channel_2nd"/>
</dbReference>
<dbReference type="InterPro" id="IPR010920">
    <property type="entry name" value="LSM_dom_sf"/>
</dbReference>
<evidence type="ECO:0000256" key="6">
    <source>
        <dbReference type="ARBA" id="ARBA00023136"/>
    </source>
</evidence>
<keyword evidence="13" id="KW-1185">Reference proteome</keyword>
<feature type="domain" description="Mechanosensitive ion channel MscS C-terminal" evidence="10">
    <location>
        <begin position="190"/>
        <end position="272"/>
    </location>
</feature>
<name>A0A1Y5RFP4_9RHOB</name>
<dbReference type="SUPFAM" id="SSF82861">
    <property type="entry name" value="Mechanosensitive channel protein MscS (YggB), transmembrane region"/>
    <property type="match status" value="1"/>
</dbReference>